<dbReference type="EC" id="4.2.2.29" evidence="7"/>
<dbReference type="HAMAP" id="MF_02065">
    <property type="entry name" value="MltG"/>
    <property type="match status" value="1"/>
</dbReference>
<protein>
    <recommendedName>
        <fullName evidence="7">Endolytic murein transglycosylase</fullName>
        <ecNumber evidence="7">4.2.2.29</ecNumber>
    </recommendedName>
    <alternativeName>
        <fullName evidence="7">Peptidoglycan lytic transglycosylase</fullName>
    </alternativeName>
    <alternativeName>
        <fullName evidence="7">Peptidoglycan polymerization terminase</fullName>
    </alternativeName>
</protein>
<dbReference type="EMBL" id="VDFM01000001">
    <property type="protein sequence ID" value="MQS51432.1"/>
    <property type="molecule type" value="Genomic_DNA"/>
</dbReference>
<comment type="function">
    <text evidence="7">Functions as a peptidoglycan terminase that cleaves nascent peptidoglycan strands endolytically to terminate their elongation.</text>
</comment>
<dbReference type="Proteomes" id="UP000380386">
    <property type="component" value="Unassembled WGS sequence"/>
</dbReference>
<keyword evidence="5 7" id="KW-0456">Lyase</keyword>
<comment type="catalytic activity">
    <reaction evidence="7">
        <text>a peptidoglycan chain = a peptidoglycan chain with N-acetyl-1,6-anhydromuramyl-[peptide] at the reducing end + a peptidoglycan chain with N-acetylglucosamine at the non-reducing end.</text>
        <dbReference type="EC" id="4.2.2.29"/>
    </reaction>
</comment>
<dbReference type="OrthoDB" id="9814591at2"/>
<organism evidence="8 9">
    <name type="scientific">Companilactobacillus mishanensis</name>
    <dbReference type="NCBI Taxonomy" id="2486008"/>
    <lineage>
        <taxon>Bacteria</taxon>
        <taxon>Bacillati</taxon>
        <taxon>Bacillota</taxon>
        <taxon>Bacilli</taxon>
        <taxon>Lactobacillales</taxon>
        <taxon>Lactobacillaceae</taxon>
        <taxon>Companilactobacillus</taxon>
    </lineage>
</organism>
<dbReference type="GO" id="GO:0005886">
    <property type="term" value="C:plasma membrane"/>
    <property type="evidence" value="ECO:0007669"/>
    <property type="project" value="UniProtKB-SubCell"/>
</dbReference>
<dbReference type="CDD" id="cd08010">
    <property type="entry name" value="MltG_like"/>
    <property type="match status" value="1"/>
</dbReference>
<proteinExistence type="inferred from homology"/>
<comment type="caution">
    <text evidence="8">The sequence shown here is derived from an EMBL/GenBank/DDBJ whole genome shotgun (WGS) entry which is preliminary data.</text>
</comment>
<evidence type="ECO:0000256" key="5">
    <source>
        <dbReference type="ARBA" id="ARBA00023239"/>
    </source>
</evidence>
<dbReference type="GO" id="GO:0071555">
    <property type="term" value="P:cell wall organization"/>
    <property type="evidence" value="ECO:0007669"/>
    <property type="project" value="UniProtKB-KW"/>
</dbReference>
<evidence type="ECO:0000256" key="1">
    <source>
        <dbReference type="ARBA" id="ARBA00022475"/>
    </source>
</evidence>
<dbReference type="GO" id="GO:0008932">
    <property type="term" value="F:lytic endotransglycosylase activity"/>
    <property type="evidence" value="ECO:0007669"/>
    <property type="project" value="UniProtKB-UniRule"/>
</dbReference>
<evidence type="ECO:0000313" key="9">
    <source>
        <dbReference type="Proteomes" id="UP000380386"/>
    </source>
</evidence>
<comment type="similarity">
    <text evidence="7">Belongs to the transglycosylase MltG family.</text>
</comment>
<dbReference type="GO" id="GO:0009252">
    <property type="term" value="P:peptidoglycan biosynthetic process"/>
    <property type="evidence" value="ECO:0007669"/>
    <property type="project" value="UniProtKB-UniRule"/>
</dbReference>
<keyword evidence="3 7" id="KW-1133">Transmembrane helix</keyword>
<keyword evidence="4 7" id="KW-0472">Membrane</keyword>
<dbReference type="Gene3D" id="3.30.1490.480">
    <property type="entry name" value="Endolytic murein transglycosylase"/>
    <property type="match status" value="1"/>
</dbReference>
<feature type="site" description="Important for catalytic activity" evidence="7">
    <location>
        <position position="266"/>
    </location>
</feature>
<evidence type="ECO:0000256" key="2">
    <source>
        <dbReference type="ARBA" id="ARBA00022692"/>
    </source>
</evidence>
<dbReference type="NCBIfam" id="TIGR00247">
    <property type="entry name" value="endolytic transglycosylase MltG"/>
    <property type="match status" value="1"/>
</dbReference>
<name>A0A5P0ZEF0_9LACO</name>
<keyword evidence="6 7" id="KW-0961">Cell wall biogenesis/degradation</keyword>
<dbReference type="Pfam" id="PF02618">
    <property type="entry name" value="YceG"/>
    <property type="match status" value="1"/>
</dbReference>
<comment type="subcellular location">
    <subcellularLocation>
        <location evidence="7">Cell membrane</location>
        <topology evidence="7">Single-pass membrane protein</topology>
    </subcellularLocation>
</comment>
<evidence type="ECO:0000313" key="8">
    <source>
        <dbReference type="EMBL" id="MQS51432.1"/>
    </source>
</evidence>
<sequence length="382" mass="43350">MSQKDEKRDALKRESEEKISTRAKERSVANHIAYWIVGVIAVLAVIVAIIGFNYVNSSLQPYNSNSKEDVIVKIPVGSSSKEIAKKLESDKVIKSATVFNYYIKAHNYTDFQAGYYTFKQSMSMSDIVNQLQKGGSSEPNGTASNSVLVREGVTIDQIGDQIQKSTNFKKKDFLKLMKDESYMKQLQSKYPQLLDSSMEKDNVRYHLEGYLFPETYGVYKGMTLKELVNSMVEKEDTELQPFYSEIKSKDMTVQQVLTLASLVEREGVTKKDREKIAGVFFNRFDVDMPLQSDIAVMYALNTHKKSLNNKDTSVKSPYNLYKHTGYGPGPFNSPSLMSIEATLNPRDRSDNYLYFYANLSTGKVTYSHTLEEHNNGYFSGSK</sequence>
<accession>A0A5P0ZEF0</accession>
<gene>
    <name evidence="7 8" type="primary">mltG</name>
    <name evidence="8" type="ORF">FHL02_00195</name>
</gene>
<feature type="transmembrane region" description="Helical" evidence="7">
    <location>
        <begin position="32"/>
        <end position="55"/>
    </location>
</feature>
<dbReference type="PANTHER" id="PTHR30518:SF2">
    <property type="entry name" value="ENDOLYTIC MUREIN TRANSGLYCOSYLASE"/>
    <property type="match status" value="1"/>
</dbReference>
<reference evidence="8 9" key="1">
    <citation type="journal article" date="2019" name="Syst. Appl. Microbiol.">
        <title>Polyphasic characterization of two novel Lactobacillus spp. isolated from blown salami packages: Description of Lactobacillus halodurans sp. nov. and Lactobacillus salsicarnum sp. nov.</title>
        <authorList>
            <person name="Schuster J.A."/>
            <person name="Klingl A."/>
            <person name="Vogel R.F."/>
            <person name="Ehrmann M.A."/>
        </authorList>
    </citation>
    <scope>NUCLEOTIDE SEQUENCE [LARGE SCALE GENOMIC DNA]</scope>
    <source>
        <strain evidence="8 9">TMW 1.2118</strain>
    </source>
</reference>
<dbReference type="PANTHER" id="PTHR30518">
    <property type="entry name" value="ENDOLYTIC MUREIN TRANSGLYCOSYLASE"/>
    <property type="match status" value="1"/>
</dbReference>
<keyword evidence="1 7" id="KW-1003">Cell membrane</keyword>
<evidence type="ECO:0000256" key="3">
    <source>
        <dbReference type="ARBA" id="ARBA00022989"/>
    </source>
</evidence>
<dbReference type="InterPro" id="IPR003770">
    <property type="entry name" value="MLTG-like"/>
</dbReference>
<dbReference type="RefSeq" id="WP_153381454.1">
    <property type="nucleotide sequence ID" value="NZ_VDFM01000001.1"/>
</dbReference>
<evidence type="ECO:0000256" key="7">
    <source>
        <dbReference type="HAMAP-Rule" id="MF_02065"/>
    </source>
</evidence>
<evidence type="ECO:0000256" key="4">
    <source>
        <dbReference type="ARBA" id="ARBA00023136"/>
    </source>
</evidence>
<keyword evidence="2 7" id="KW-0812">Transmembrane</keyword>
<evidence type="ECO:0000256" key="6">
    <source>
        <dbReference type="ARBA" id="ARBA00023316"/>
    </source>
</evidence>
<dbReference type="AlphaFoldDB" id="A0A5P0ZEF0"/>